<dbReference type="Proteomes" id="UP000313231">
    <property type="component" value="Unassembled WGS sequence"/>
</dbReference>
<dbReference type="EMBL" id="VDMP01000027">
    <property type="protein sequence ID" value="TNM36644.1"/>
    <property type="molecule type" value="Genomic_DNA"/>
</dbReference>
<feature type="domain" description="HTH luxR-type" evidence="5">
    <location>
        <begin position="34"/>
        <end position="95"/>
    </location>
</feature>
<evidence type="ECO:0000256" key="2">
    <source>
        <dbReference type="ARBA" id="ARBA00023125"/>
    </source>
</evidence>
<gene>
    <name evidence="6" type="ORF">FHP29_21215</name>
</gene>
<sequence>MITDCAQRPTYRPAYRAASAPRRHRTPASRAPWLDLLTDREQEVLRHLAAGRSNQEIAEILFISPTTVKSHVASLLSKLMLRDRVQLVVAAYTSGFVSA</sequence>
<comment type="caution">
    <text evidence="6">The sequence shown here is derived from an EMBL/GenBank/DDBJ whole genome shotgun (WGS) entry which is preliminary data.</text>
</comment>
<dbReference type="SMART" id="SM00421">
    <property type="entry name" value="HTH_LUXR"/>
    <property type="match status" value="1"/>
</dbReference>
<dbReference type="Gene3D" id="1.10.10.10">
    <property type="entry name" value="Winged helix-like DNA-binding domain superfamily/Winged helix DNA-binding domain"/>
    <property type="match status" value="1"/>
</dbReference>
<dbReference type="PROSITE" id="PS50043">
    <property type="entry name" value="HTH_LUXR_2"/>
    <property type="match status" value="1"/>
</dbReference>
<dbReference type="InterPro" id="IPR036388">
    <property type="entry name" value="WH-like_DNA-bd_sf"/>
</dbReference>
<evidence type="ECO:0000259" key="5">
    <source>
        <dbReference type="PROSITE" id="PS50043"/>
    </source>
</evidence>
<evidence type="ECO:0000313" key="7">
    <source>
        <dbReference type="Proteomes" id="UP000313231"/>
    </source>
</evidence>
<dbReference type="RefSeq" id="WP_139624836.1">
    <property type="nucleotide sequence ID" value="NZ_VDMP01000027.1"/>
</dbReference>
<dbReference type="InterPro" id="IPR000792">
    <property type="entry name" value="Tscrpt_reg_LuxR_C"/>
</dbReference>
<dbReference type="InterPro" id="IPR016032">
    <property type="entry name" value="Sig_transdc_resp-reg_C-effctor"/>
</dbReference>
<evidence type="ECO:0000256" key="1">
    <source>
        <dbReference type="ARBA" id="ARBA00023015"/>
    </source>
</evidence>
<feature type="region of interest" description="Disordered" evidence="4">
    <location>
        <begin position="1"/>
        <end position="27"/>
    </location>
</feature>
<dbReference type="Pfam" id="PF00196">
    <property type="entry name" value="GerE"/>
    <property type="match status" value="1"/>
</dbReference>
<accession>A0A5C4VLE2</accession>
<dbReference type="PROSITE" id="PS00622">
    <property type="entry name" value="HTH_LUXR_1"/>
    <property type="match status" value="1"/>
</dbReference>
<dbReference type="PRINTS" id="PR00038">
    <property type="entry name" value="HTHLUXR"/>
</dbReference>
<dbReference type="GO" id="GO:0003677">
    <property type="term" value="F:DNA binding"/>
    <property type="evidence" value="ECO:0007669"/>
    <property type="project" value="UniProtKB-KW"/>
</dbReference>
<dbReference type="GO" id="GO:0006355">
    <property type="term" value="P:regulation of DNA-templated transcription"/>
    <property type="evidence" value="ECO:0007669"/>
    <property type="project" value="InterPro"/>
</dbReference>
<protein>
    <submittedName>
        <fullName evidence="6">Response regulator transcription factor</fullName>
    </submittedName>
</protein>
<dbReference type="OrthoDB" id="3789334at2"/>
<dbReference type="PANTHER" id="PTHR44688">
    <property type="entry name" value="DNA-BINDING TRANSCRIPTIONAL ACTIVATOR DEVR_DOSR"/>
    <property type="match status" value="1"/>
</dbReference>
<dbReference type="AlphaFoldDB" id="A0A5C4VLE2"/>
<proteinExistence type="predicted"/>
<evidence type="ECO:0000256" key="3">
    <source>
        <dbReference type="ARBA" id="ARBA00023163"/>
    </source>
</evidence>
<evidence type="ECO:0000256" key="4">
    <source>
        <dbReference type="SAM" id="MobiDB-lite"/>
    </source>
</evidence>
<keyword evidence="7" id="KW-1185">Reference proteome</keyword>
<evidence type="ECO:0000313" key="6">
    <source>
        <dbReference type="EMBL" id="TNM36644.1"/>
    </source>
</evidence>
<keyword evidence="1" id="KW-0805">Transcription regulation</keyword>
<dbReference type="PANTHER" id="PTHR44688:SF16">
    <property type="entry name" value="DNA-BINDING TRANSCRIPTIONAL ACTIVATOR DEVR_DOSR"/>
    <property type="match status" value="1"/>
</dbReference>
<organism evidence="6 7">
    <name type="scientific">Nocardioides albidus</name>
    <dbReference type="NCBI Taxonomy" id="1517589"/>
    <lineage>
        <taxon>Bacteria</taxon>
        <taxon>Bacillati</taxon>
        <taxon>Actinomycetota</taxon>
        <taxon>Actinomycetes</taxon>
        <taxon>Propionibacteriales</taxon>
        <taxon>Nocardioidaceae</taxon>
        <taxon>Nocardioides</taxon>
    </lineage>
</organism>
<name>A0A5C4VLE2_9ACTN</name>
<dbReference type="CDD" id="cd06170">
    <property type="entry name" value="LuxR_C_like"/>
    <property type="match status" value="1"/>
</dbReference>
<dbReference type="SUPFAM" id="SSF46894">
    <property type="entry name" value="C-terminal effector domain of the bipartite response regulators"/>
    <property type="match status" value="1"/>
</dbReference>
<keyword evidence="2" id="KW-0238">DNA-binding</keyword>
<reference evidence="6 7" key="1">
    <citation type="journal article" date="2016" name="Int. J. Syst. Evol. Microbiol.">
        <title>Nocardioides albidus sp. nov., an actinobacterium isolated from garden soil.</title>
        <authorList>
            <person name="Singh H."/>
            <person name="Du J."/>
            <person name="Trinh H."/>
            <person name="Won K."/>
            <person name="Yang J.E."/>
            <person name="Yin C."/>
            <person name="Kook M."/>
            <person name="Yi T.H."/>
        </authorList>
    </citation>
    <scope>NUCLEOTIDE SEQUENCE [LARGE SCALE GENOMIC DNA]</scope>
    <source>
        <strain evidence="6 7">CCTCC AB 2015297</strain>
    </source>
</reference>
<keyword evidence="3" id="KW-0804">Transcription</keyword>
<feature type="compositionally biased region" description="Low complexity" evidence="4">
    <location>
        <begin position="1"/>
        <end position="20"/>
    </location>
</feature>